<evidence type="ECO:0000256" key="2">
    <source>
        <dbReference type="ARBA" id="ARBA00004777"/>
    </source>
</evidence>
<evidence type="ECO:0000256" key="8">
    <source>
        <dbReference type="RuleBase" id="RU003862"/>
    </source>
</evidence>
<dbReference type="GO" id="GO:0005829">
    <property type="term" value="C:cytosol"/>
    <property type="evidence" value="ECO:0007669"/>
    <property type="project" value="TreeGrafter"/>
</dbReference>
<organism evidence="9">
    <name type="scientific">Mesoaciditoga lauensis</name>
    <dbReference type="NCBI Taxonomy" id="1495039"/>
    <lineage>
        <taxon>Bacteria</taxon>
        <taxon>Thermotogati</taxon>
        <taxon>Thermotogota</taxon>
        <taxon>Thermotogae</taxon>
        <taxon>Mesoaciditogales</taxon>
        <taxon>Mesoaciditogaceae</taxon>
        <taxon>Mesoaciditoga</taxon>
    </lineage>
</organism>
<dbReference type="GO" id="GO:0009086">
    <property type="term" value="P:methionine biosynthetic process"/>
    <property type="evidence" value="ECO:0007669"/>
    <property type="project" value="TreeGrafter"/>
</dbReference>
<comment type="similarity">
    <text evidence="3 8">Belongs to the methylenetetrahydrofolate reductase family.</text>
</comment>
<comment type="cofactor">
    <cofactor evidence="1 8">
        <name>FAD</name>
        <dbReference type="ChEBI" id="CHEBI:57692"/>
    </cofactor>
</comment>
<sequence length="315" mass="35952">MKVIDAVKEKQILSLEIVPPDRGQDIDEIFSTIDELMNFSPSFINVTRHAPEVEYLEIEDQIMKVQKVKRPGNVGLSAAIKNRYNIDVVPHVLCTGMNKFQIEDMLIDFKYLEIENLFVIRGEMENKKALIFEKDGYTHANELVEQISKMNKGIYTYPVDNAKPTDFCIGVAGYPEKHYEALNLNDDLKNLKKKVDAGASYIITQMCFDFDVYKTFVEKAKEMGINVPIIPGIKPLVQAKSMFKIPSAFFVSIPSDFVISMQEARTPKEEFEIGTGYMAKLVEKLLDYKVPGIHLFTMGKGKSTKALLERIFRKR</sequence>
<name>A0A7V3VSM2_9BACT</name>
<keyword evidence="4 8" id="KW-0285">Flavoprotein</keyword>
<comment type="caution">
    <text evidence="9">The sequence shown here is derived from an EMBL/GenBank/DDBJ whole genome shotgun (WGS) entry which is preliminary data.</text>
</comment>
<gene>
    <name evidence="9" type="ORF">ENX73_01835</name>
</gene>
<evidence type="ECO:0000256" key="6">
    <source>
        <dbReference type="ARBA" id="ARBA00023002"/>
    </source>
</evidence>
<dbReference type="GO" id="GO:0106312">
    <property type="term" value="F:methylenetetrahydrofolate reductase (NADH) activity"/>
    <property type="evidence" value="ECO:0007669"/>
    <property type="project" value="UniProtKB-EC"/>
</dbReference>
<protein>
    <recommendedName>
        <fullName evidence="8">Methylenetetrahydrofolate reductase</fullName>
    </recommendedName>
</protein>
<dbReference type="InterPro" id="IPR003171">
    <property type="entry name" value="Mehydrof_redctse-like"/>
</dbReference>
<dbReference type="Gene3D" id="3.20.20.220">
    <property type="match status" value="1"/>
</dbReference>
<dbReference type="PANTHER" id="PTHR45754:SF3">
    <property type="entry name" value="METHYLENETETRAHYDROFOLATE REDUCTASE (NADPH)"/>
    <property type="match status" value="1"/>
</dbReference>
<proteinExistence type="inferred from homology"/>
<dbReference type="AlphaFoldDB" id="A0A7V3VSM2"/>
<comment type="catalytic activity">
    <reaction evidence="7">
        <text>(6S)-5-methyl-5,6,7,8-tetrahydrofolate + NAD(+) = (6R)-5,10-methylene-5,6,7,8-tetrahydrofolate + NADH + H(+)</text>
        <dbReference type="Rhea" id="RHEA:19821"/>
        <dbReference type="ChEBI" id="CHEBI:15378"/>
        <dbReference type="ChEBI" id="CHEBI:15636"/>
        <dbReference type="ChEBI" id="CHEBI:18608"/>
        <dbReference type="ChEBI" id="CHEBI:57540"/>
        <dbReference type="ChEBI" id="CHEBI:57945"/>
        <dbReference type="EC" id="1.5.1.54"/>
    </reaction>
    <physiologicalReaction direction="right-to-left" evidence="7">
        <dbReference type="Rhea" id="RHEA:19823"/>
    </physiologicalReaction>
</comment>
<dbReference type="InterPro" id="IPR029041">
    <property type="entry name" value="FAD-linked_oxidoreductase-like"/>
</dbReference>
<evidence type="ECO:0000256" key="7">
    <source>
        <dbReference type="ARBA" id="ARBA00048628"/>
    </source>
</evidence>
<dbReference type="Pfam" id="PF02219">
    <property type="entry name" value="MTHFR"/>
    <property type="match status" value="1"/>
</dbReference>
<dbReference type="EMBL" id="DTPE01000077">
    <property type="protein sequence ID" value="HGE74850.1"/>
    <property type="molecule type" value="Genomic_DNA"/>
</dbReference>
<accession>A0A7V3VSM2</accession>
<comment type="pathway">
    <text evidence="2 8">One-carbon metabolism; tetrahydrofolate interconversion.</text>
</comment>
<dbReference type="SUPFAM" id="SSF51730">
    <property type="entry name" value="FAD-linked oxidoreductase"/>
    <property type="match status" value="1"/>
</dbReference>
<evidence type="ECO:0000256" key="5">
    <source>
        <dbReference type="ARBA" id="ARBA00022827"/>
    </source>
</evidence>
<dbReference type="PANTHER" id="PTHR45754">
    <property type="entry name" value="METHYLENETETRAHYDROFOLATE REDUCTASE"/>
    <property type="match status" value="1"/>
</dbReference>
<dbReference type="GO" id="GO:0071949">
    <property type="term" value="F:FAD binding"/>
    <property type="evidence" value="ECO:0007669"/>
    <property type="project" value="TreeGrafter"/>
</dbReference>
<dbReference type="CDD" id="cd00537">
    <property type="entry name" value="MTHFR"/>
    <property type="match status" value="1"/>
</dbReference>
<evidence type="ECO:0000313" key="9">
    <source>
        <dbReference type="EMBL" id="HGE74850.1"/>
    </source>
</evidence>
<reference evidence="9" key="1">
    <citation type="journal article" date="2020" name="mSystems">
        <title>Genome- and Community-Level Interaction Insights into Carbon Utilization and Element Cycling Functions of Hydrothermarchaeota in Hydrothermal Sediment.</title>
        <authorList>
            <person name="Zhou Z."/>
            <person name="Liu Y."/>
            <person name="Xu W."/>
            <person name="Pan J."/>
            <person name="Luo Z.H."/>
            <person name="Li M."/>
        </authorList>
    </citation>
    <scope>NUCLEOTIDE SEQUENCE [LARGE SCALE GENOMIC DNA]</scope>
    <source>
        <strain evidence="9">SpSt-966</strain>
    </source>
</reference>
<evidence type="ECO:0000256" key="4">
    <source>
        <dbReference type="ARBA" id="ARBA00022630"/>
    </source>
</evidence>
<keyword evidence="6 8" id="KW-0560">Oxidoreductase</keyword>
<keyword evidence="5 8" id="KW-0274">FAD</keyword>
<dbReference type="UniPathway" id="UPA00193"/>
<dbReference type="GO" id="GO:0035999">
    <property type="term" value="P:tetrahydrofolate interconversion"/>
    <property type="evidence" value="ECO:0007669"/>
    <property type="project" value="UniProtKB-UniPathway"/>
</dbReference>
<evidence type="ECO:0000256" key="1">
    <source>
        <dbReference type="ARBA" id="ARBA00001974"/>
    </source>
</evidence>
<evidence type="ECO:0000256" key="3">
    <source>
        <dbReference type="ARBA" id="ARBA00006743"/>
    </source>
</evidence>